<reference evidence="2" key="1">
    <citation type="journal article" date="2023" name="Nat. Plants">
        <title>Single-cell RNA sequencing provides a high-resolution roadmap for understanding the multicellular compartmentation of specialized metabolism.</title>
        <authorList>
            <person name="Sun S."/>
            <person name="Shen X."/>
            <person name="Li Y."/>
            <person name="Li Y."/>
            <person name="Wang S."/>
            <person name="Li R."/>
            <person name="Zhang H."/>
            <person name="Shen G."/>
            <person name="Guo B."/>
            <person name="Wei J."/>
            <person name="Xu J."/>
            <person name="St-Pierre B."/>
            <person name="Chen S."/>
            <person name="Sun C."/>
        </authorList>
    </citation>
    <scope>NUCLEOTIDE SEQUENCE [LARGE SCALE GENOMIC DNA]</scope>
</reference>
<accession>A0ACC0B3G7</accession>
<dbReference type="Proteomes" id="UP001060085">
    <property type="component" value="Linkage Group LG04"/>
</dbReference>
<dbReference type="EMBL" id="CM044704">
    <property type="protein sequence ID" value="KAI5667176.1"/>
    <property type="molecule type" value="Genomic_DNA"/>
</dbReference>
<organism evidence="1 2">
    <name type="scientific">Catharanthus roseus</name>
    <name type="common">Madagascar periwinkle</name>
    <name type="synonym">Vinca rosea</name>
    <dbReference type="NCBI Taxonomy" id="4058"/>
    <lineage>
        <taxon>Eukaryota</taxon>
        <taxon>Viridiplantae</taxon>
        <taxon>Streptophyta</taxon>
        <taxon>Embryophyta</taxon>
        <taxon>Tracheophyta</taxon>
        <taxon>Spermatophyta</taxon>
        <taxon>Magnoliopsida</taxon>
        <taxon>eudicotyledons</taxon>
        <taxon>Gunneridae</taxon>
        <taxon>Pentapetalae</taxon>
        <taxon>asterids</taxon>
        <taxon>lamiids</taxon>
        <taxon>Gentianales</taxon>
        <taxon>Apocynaceae</taxon>
        <taxon>Rauvolfioideae</taxon>
        <taxon>Vinceae</taxon>
        <taxon>Catharanthinae</taxon>
        <taxon>Catharanthus</taxon>
    </lineage>
</organism>
<evidence type="ECO:0000313" key="2">
    <source>
        <dbReference type="Proteomes" id="UP001060085"/>
    </source>
</evidence>
<evidence type="ECO:0000313" key="1">
    <source>
        <dbReference type="EMBL" id="KAI5667176.1"/>
    </source>
</evidence>
<gene>
    <name evidence="1" type="ORF">M9H77_17029</name>
</gene>
<sequence length="306" mass="34907">MRSLVELGCPRVIEWFITPWGSSIETTMRTNLPLLIREISDTLLTSLISSLRDCNSCIMTLKGSSYWKLLDSSPKEARSSTTFPRAFESIMVDLPNEEISTEKGKKFDHKYKYKTRTLEEHKRIQNKSFQQAEAQNFIQEVRERTNKTSVTSRKAKVPLKGLEKVKLLASLDILNPRPQEGLNKILSSKFKQPKSTSQHIAKNRSQFSNLDKRASNHLPRSGQHFGHCHGGEGDEMTVKVGGDGEDGDSESEVQGRDVQGDDEDEADEKEEAVSGERYCSYIVFRAYGQRRWAFLRAKRQVKFVSR</sequence>
<proteinExistence type="predicted"/>
<keyword evidence="2" id="KW-1185">Reference proteome</keyword>
<protein>
    <submittedName>
        <fullName evidence="1">Uncharacterized protein</fullName>
    </submittedName>
</protein>
<name>A0ACC0B3G7_CATRO</name>
<comment type="caution">
    <text evidence="1">The sequence shown here is derived from an EMBL/GenBank/DDBJ whole genome shotgun (WGS) entry which is preliminary data.</text>
</comment>